<dbReference type="InterPro" id="IPR007069">
    <property type="entry name" value="Transposase_32"/>
</dbReference>
<feature type="domain" description="Transposase IS801/IS1294" evidence="2">
    <location>
        <begin position="2"/>
        <end position="35"/>
    </location>
</feature>
<feature type="region of interest" description="Disordered" evidence="1">
    <location>
        <begin position="20"/>
        <end position="39"/>
    </location>
</feature>
<dbReference type="Pfam" id="PF04986">
    <property type="entry name" value="Y2_Tnp"/>
    <property type="match status" value="1"/>
</dbReference>
<dbReference type="Proteomes" id="UP000004980">
    <property type="component" value="Unassembled WGS sequence"/>
</dbReference>
<protein>
    <submittedName>
        <fullName evidence="3">Transposase</fullName>
    </submittedName>
</protein>
<reference evidence="3 4" key="1">
    <citation type="journal article" date="2012" name="J. Bacteriol.">
        <title>Draft Genome Sequence of the Soil Bacterium Burkholderia terrae Strain BS001, Which Interacts with Fungal Surface Structures.</title>
        <authorList>
            <person name="Nazir R."/>
            <person name="Hansen M.A."/>
            <person name="Sorensen S."/>
            <person name="van Elsas J.D."/>
        </authorList>
    </citation>
    <scope>NUCLEOTIDE SEQUENCE [LARGE SCALE GENOMIC DNA]</scope>
    <source>
        <strain evidence="3 4">BS001</strain>
    </source>
</reference>
<evidence type="ECO:0000256" key="1">
    <source>
        <dbReference type="SAM" id="MobiDB-lite"/>
    </source>
</evidence>
<gene>
    <name evidence="3" type="ORF">WQE_11481</name>
</gene>
<comment type="caution">
    <text evidence="3">The sequence shown here is derived from an EMBL/GenBank/DDBJ whole genome shotgun (WGS) entry which is preliminary data.</text>
</comment>
<feature type="compositionally biased region" description="Basic residues" evidence="1">
    <location>
        <begin position="21"/>
        <end position="31"/>
    </location>
</feature>
<keyword evidence="4" id="KW-1185">Reference proteome</keyword>
<accession>A0ABN0FQ49</accession>
<evidence type="ECO:0000313" key="3">
    <source>
        <dbReference type="EMBL" id="EIN00948.1"/>
    </source>
</evidence>
<evidence type="ECO:0000313" key="4">
    <source>
        <dbReference type="Proteomes" id="UP000004980"/>
    </source>
</evidence>
<dbReference type="EMBL" id="AKAU01000074">
    <property type="protein sequence ID" value="EIN00948.1"/>
    <property type="molecule type" value="Genomic_DNA"/>
</dbReference>
<sequence>MAISDQRLVALDERGVTFRRKDNRKKGRTRYKITTPEAR</sequence>
<proteinExistence type="predicted"/>
<organism evidence="3 4">
    <name type="scientific">Paraburkholderia hospita</name>
    <dbReference type="NCBI Taxonomy" id="169430"/>
    <lineage>
        <taxon>Bacteria</taxon>
        <taxon>Pseudomonadati</taxon>
        <taxon>Pseudomonadota</taxon>
        <taxon>Betaproteobacteria</taxon>
        <taxon>Burkholderiales</taxon>
        <taxon>Burkholderiaceae</taxon>
        <taxon>Paraburkholderia</taxon>
    </lineage>
</organism>
<evidence type="ECO:0000259" key="2">
    <source>
        <dbReference type="Pfam" id="PF04986"/>
    </source>
</evidence>
<name>A0ABN0FQ49_9BURK</name>